<proteinExistence type="predicted"/>
<protein>
    <submittedName>
        <fullName evidence="1">Dehydrogenase, FixC family</fullName>
    </submittedName>
</protein>
<dbReference type="Gene3D" id="3.50.50.60">
    <property type="entry name" value="FAD/NAD(P)-binding domain"/>
    <property type="match status" value="1"/>
</dbReference>
<dbReference type="HOGENOM" id="CLU_066799_0_0_2"/>
<dbReference type="PANTHER" id="PTHR42685">
    <property type="entry name" value="GERANYLGERANYL DIPHOSPHATE REDUCTASE"/>
    <property type="match status" value="1"/>
</dbReference>
<dbReference type="RefSeq" id="WP_014125938.1">
    <property type="nucleotide sequence ID" value="NC_016070.1"/>
</dbReference>
<sequence length="316" mass="34674">MVKIIGLGPSGAALGFLLGSAEVEERVGRYFKACGEAVPVETPLISREFVVDKVRRYRFFLGDRLLGEVSYREPRWYIIEKGAWIDYLRSRIGPGSSDGVVVDARGPYGSKGKKIVVVMAYVSGIRREEETADFIFPRNHTGFYWIFPHGSLYNIGGGFLEVEDPTALVREFANKLGGRIINIKGAPLTVLPEIDLGYNGRFRVGESAGLIYPLTGEGIRPGVLSAIALAEALRTKNPLETYRRRVEPIVKQIGLQKRLLLAASAAIKRGGSISAIADGSLLRDYIEENLSLRGLFVALAKRPAAAARLLSALLRR</sequence>
<dbReference type="GeneID" id="11263007"/>
<dbReference type="AlphaFoldDB" id="G4RQ43"/>
<dbReference type="InterPro" id="IPR036188">
    <property type="entry name" value="FAD/NAD-bd_sf"/>
</dbReference>
<dbReference type="eggNOG" id="arCOG00570">
    <property type="taxonomic scope" value="Archaea"/>
</dbReference>
<dbReference type="PaxDb" id="768679-TTX_0002"/>
<reference evidence="1 2" key="1">
    <citation type="journal article" date="2011" name="PLoS ONE">
        <title>The complete genome sequence of Thermoproteus tenax: a physiologically versatile member of the Crenarchaeota.</title>
        <authorList>
            <person name="Siebers B."/>
            <person name="Zaparty M."/>
            <person name="Raddatz G."/>
            <person name="Tjaden B."/>
            <person name="Albers S.V."/>
            <person name="Bell S.D."/>
            <person name="Blombach F."/>
            <person name="Kletzin A."/>
            <person name="Kyrpides N."/>
            <person name="Lanz C."/>
            <person name="Plagens A."/>
            <person name="Rampp M."/>
            <person name="Rosinus A."/>
            <person name="von Jan M."/>
            <person name="Makarova K.S."/>
            <person name="Klenk H.P."/>
            <person name="Schuster S.C."/>
            <person name="Hensel R."/>
        </authorList>
    </citation>
    <scope>NUCLEOTIDE SEQUENCE [LARGE SCALE GENOMIC DNA]</scope>
    <source>
        <strain evidence="2">ATCC 35583 / DSM 2078 / JCM 9277 / NBRC 100435 / Kra 1</strain>
    </source>
</reference>
<keyword evidence="2" id="KW-1185">Reference proteome</keyword>
<evidence type="ECO:0000313" key="2">
    <source>
        <dbReference type="Proteomes" id="UP000002654"/>
    </source>
</evidence>
<name>G4RQ43_THETK</name>
<dbReference type="KEGG" id="ttn:TTX_0002"/>
<dbReference type="Proteomes" id="UP000002654">
    <property type="component" value="Chromosome"/>
</dbReference>
<accession>G4RQ43</accession>
<gene>
    <name evidence="1" type="primary">fixC</name>
    <name evidence="1" type="ordered locus">TTX_0002</name>
</gene>
<dbReference type="STRING" id="768679.TTX_0002"/>
<dbReference type="PANTHER" id="PTHR42685:SF20">
    <property type="entry name" value="HYDROGENASE, PUTATIVE-RELATED"/>
    <property type="match status" value="1"/>
</dbReference>
<evidence type="ECO:0000313" key="1">
    <source>
        <dbReference type="EMBL" id="CCC80680.1"/>
    </source>
</evidence>
<organism evidence="1 2">
    <name type="scientific">Thermoproteus tenax (strain ATCC 35583 / DSM 2078 / JCM 9277 / NBRC 100435 / Kra 1)</name>
    <dbReference type="NCBI Taxonomy" id="768679"/>
    <lineage>
        <taxon>Archaea</taxon>
        <taxon>Thermoproteota</taxon>
        <taxon>Thermoprotei</taxon>
        <taxon>Thermoproteales</taxon>
        <taxon>Thermoproteaceae</taxon>
        <taxon>Thermoproteus</taxon>
    </lineage>
</organism>
<dbReference type="SUPFAM" id="SSF51905">
    <property type="entry name" value="FAD/NAD(P)-binding domain"/>
    <property type="match status" value="1"/>
</dbReference>
<dbReference type="EMBL" id="FN869859">
    <property type="protein sequence ID" value="CCC80680.1"/>
    <property type="molecule type" value="Genomic_DNA"/>
</dbReference>
<dbReference type="InterPro" id="IPR050407">
    <property type="entry name" value="Geranylgeranyl_reductase"/>
</dbReference>
<dbReference type="PATRIC" id="fig|768679.9.peg.2"/>